<feature type="compositionally biased region" description="Low complexity" evidence="1">
    <location>
        <begin position="121"/>
        <end position="135"/>
    </location>
</feature>
<feature type="region of interest" description="Disordered" evidence="1">
    <location>
        <begin position="70"/>
        <end position="155"/>
    </location>
</feature>
<evidence type="ECO:0000313" key="2">
    <source>
        <dbReference type="EMBL" id="QBZ80753.1"/>
    </source>
</evidence>
<sequence length="311" mass="32650">MRVNRSHALRHQQHCRPPTTSQDHAACNCQRHALVAQGSPDAQCPGRGSASRVHRGVRARADCCGCRPSRLRTGRQRADGGHPCGASDDDSSDDGSDGDDDDGSDGDSKDTVPPQATEESAGAATVQAANGAGAARLTGRKRPRDPSAVAQPMRKRQYVNSVRAIDGVRRHVTVTCTRLAVGGFKCTFTSEHRRLSGALRCQRANAKGGEVIERRHDAFLITGPASHDAPFPDYDRVRENFLVRGTDICEHVRSELIPTHSKTTATTATTVAPAAVAATTTAPAAAVVSVAGASLSLVASDAADVPPVLSS</sequence>
<name>A0A4D6EHA5_9VIRU</name>
<proteinExistence type="predicted"/>
<evidence type="ECO:0000256" key="1">
    <source>
        <dbReference type="SAM" id="MobiDB-lite"/>
    </source>
</evidence>
<feature type="compositionally biased region" description="Basic residues" evidence="1">
    <location>
        <begin position="1"/>
        <end position="14"/>
    </location>
</feature>
<feature type="compositionally biased region" description="Acidic residues" evidence="1">
    <location>
        <begin position="87"/>
        <end position="105"/>
    </location>
</feature>
<reference evidence="2" key="1">
    <citation type="journal article" date="2019" name="Front. Microbiol.">
        <title>Pandoravirus Celtis Illustrates the Microevolution Processes at Work in the Giant Pandoraviridae Genomes.</title>
        <authorList>
            <person name="Legendre M."/>
            <person name="Alempic J.M."/>
            <person name="Philippe N."/>
            <person name="Lartigue A."/>
            <person name="Jeudy S."/>
            <person name="Poirot O."/>
            <person name="Ta N.T."/>
            <person name="Nin S."/>
            <person name="Coute Y."/>
            <person name="Abergel C."/>
            <person name="Claverie J.M."/>
        </authorList>
    </citation>
    <scope>NUCLEOTIDE SEQUENCE</scope>
</reference>
<dbReference type="Proteomes" id="UP001237152">
    <property type="component" value="Segment"/>
</dbReference>
<protein>
    <submittedName>
        <fullName evidence="2">Uncharacterized protein</fullName>
    </submittedName>
</protein>
<feature type="region of interest" description="Disordered" evidence="1">
    <location>
        <begin position="1"/>
        <end position="23"/>
    </location>
</feature>
<evidence type="ECO:0000313" key="3">
    <source>
        <dbReference type="Proteomes" id="UP001237152"/>
    </source>
</evidence>
<organism evidence="2 3">
    <name type="scientific">Pandoravirus celtis</name>
    <dbReference type="NCBI Taxonomy" id="2568002"/>
    <lineage>
        <taxon>Viruses</taxon>
        <taxon>Pandoravirus</taxon>
    </lineage>
</organism>
<accession>A0A4D6EHA5</accession>
<dbReference type="EMBL" id="MK174290">
    <property type="protein sequence ID" value="QBZ80753.1"/>
    <property type="molecule type" value="Genomic_DNA"/>
</dbReference>
<gene>
    <name evidence="2" type="ORF">pclt_cds_155</name>
</gene>